<dbReference type="Proteomes" id="UP001499854">
    <property type="component" value="Unassembled WGS sequence"/>
</dbReference>
<sequence>MRDRRTAPGLLAGRVLASFLGLAVVAATGFVWFENKQLTDGVHTSNSIQEVKAGDDGYVAPHLGNDVNLLLIGLDSRKDMDGNDLPTQFVEEALHAGSSGIGYYNTNVLILMHIPANGGRVTAYSIPRDDYVERPGGAADVPGLGRIQVPDMGQGKIKEAYGDAKTFAENKLVAGGLKDKAKIEAESREVGREATLRAVQKLTGVHVDHLAEVNLVGFYDVVKAIGTIQVCLKAPADDPIENHAGTGLKLPAGISTIDAATALQFVRQRYHLPNSDLDRTHRQQAFLASVTHTLRQKGVLGDIGSMQSLFNVVKKDIVIDNGWSVLDFAQQASNLTGGNATFYTLPIKGNADVPDAPGSKTLTSVNLVDPELIKKIVTDAFANDAAVAPPPTTASTTAPSTPPAPSTSAPAPKATVTVDNGTKTTGLALKVSGVLFNEGIAVAKTGDGGNNVAHTTIRYGAGAADLAKQIQSTLGTKTAPTADKSLPADGIVVVLGYDYKLPPDKPASSSSSSDSADGINSGGALDMSSQNGIPCVY</sequence>
<dbReference type="EMBL" id="BAAAQM010000021">
    <property type="protein sequence ID" value="GAA1975455.1"/>
    <property type="molecule type" value="Genomic_DNA"/>
</dbReference>
<evidence type="ECO:0000256" key="2">
    <source>
        <dbReference type="SAM" id="MobiDB-lite"/>
    </source>
</evidence>
<evidence type="ECO:0000259" key="5">
    <source>
        <dbReference type="Pfam" id="PF13399"/>
    </source>
</evidence>
<keyword evidence="3" id="KW-1133">Transmembrane helix</keyword>
<dbReference type="Pfam" id="PF03816">
    <property type="entry name" value="LytR_cpsA_psr"/>
    <property type="match status" value="1"/>
</dbReference>
<dbReference type="Pfam" id="PF13399">
    <property type="entry name" value="LytR_C"/>
    <property type="match status" value="1"/>
</dbReference>
<organism evidence="6 7">
    <name type="scientific">Catenulispora subtropica</name>
    <dbReference type="NCBI Taxonomy" id="450798"/>
    <lineage>
        <taxon>Bacteria</taxon>
        <taxon>Bacillati</taxon>
        <taxon>Actinomycetota</taxon>
        <taxon>Actinomycetes</taxon>
        <taxon>Catenulisporales</taxon>
        <taxon>Catenulisporaceae</taxon>
        <taxon>Catenulispora</taxon>
    </lineage>
</organism>
<dbReference type="Gene3D" id="3.30.70.2390">
    <property type="match status" value="1"/>
</dbReference>
<keyword evidence="7" id="KW-1185">Reference proteome</keyword>
<evidence type="ECO:0000256" key="1">
    <source>
        <dbReference type="ARBA" id="ARBA00006068"/>
    </source>
</evidence>
<comment type="caution">
    <text evidence="6">The sequence shown here is derived from an EMBL/GenBank/DDBJ whole genome shotgun (WGS) entry which is preliminary data.</text>
</comment>
<evidence type="ECO:0000313" key="7">
    <source>
        <dbReference type="Proteomes" id="UP001499854"/>
    </source>
</evidence>
<keyword evidence="3" id="KW-0472">Membrane</keyword>
<feature type="region of interest" description="Disordered" evidence="2">
    <location>
        <begin position="388"/>
        <end position="417"/>
    </location>
</feature>
<protein>
    <submittedName>
        <fullName evidence="6">LCP family protein</fullName>
    </submittedName>
</protein>
<dbReference type="RefSeq" id="WP_344658533.1">
    <property type="nucleotide sequence ID" value="NZ_BAAAQM010000021.1"/>
</dbReference>
<gene>
    <name evidence="6" type="ORF">GCM10009838_39540</name>
</gene>
<name>A0ABN2RVJ5_9ACTN</name>
<dbReference type="InterPro" id="IPR027381">
    <property type="entry name" value="LytR/CpsA/Psr_C"/>
</dbReference>
<feature type="compositionally biased region" description="Low complexity" evidence="2">
    <location>
        <begin position="406"/>
        <end position="417"/>
    </location>
</feature>
<dbReference type="Gene3D" id="3.40.630.190">
    <property type="entry name" value="LCP protein"/>
    <property type="match status" value="1"/>
</dbReference>
<comment type="similarity">
    <text evidence="1">Belongs to the LytR/CpsA/Psr (LCP) family.</text>
</comment>
<dbReference type="PANTHER" id="PTHR33392">
    <property type="entry name" value="POLYISOPRENYL-TEICHOIC ACID--PEPTIDOGLYCAN TEICHOIC ACID TRANSFERASE TAGU"/>
    <property type="match status" value="1"/>
</dbReference>
<evidence type="ECO:0000313" key="6">
    <source>
        <dbReference type="EMBL" id="GAA1975455.1"/>
    </source>
</evidence>
<evidence type="ECO:0000259" key="4">
    <source>
        <dbReference type="Pfam" id="PF03816"/>
    </source>
</evidence>
<feature type="domain" description="Cell envelope-related transcriptional attenuator" evidence="4">
    <location>
        <begin position="105"/>
        <end position="294"/>
    </location>
</feature>
<reference evidence="6 7" key="1">
    <citation type="journal article" date="2019" name="Int. J. Syst. Evol. Microbiol.">
        <title>The Global Catalogue of Microorganisms (GCM) 10K type strain sequencing project: providing services to taxonomists for standard genome sequencing and annotation.</title>
        <authorList>
            <consortium name="The Broad Institute Genomics Platform"/>
            <consortium name="The Broad Institute Genome Sequencing Center for Infectious Disease"/>
            <person name="Wu L."/>
            <person name="Ma J."/>
        </authorList>
    </citation>
    <scope>NUCLEOTIDE SEQUENCE [LARGE SCALE GENOMIC DNA]</scope>
    <source>
        <strain evidence="6 7">JCM 16013</strain>
    </source>
</reference>
<accession>A0ABN2RVJ5</accession>
<dbReference type="InterPro" id="IPR004474">
    <property type="entry name" value="LytR_CpsA_psr"/>
</dbReference>
<feature type="compositionally biased region" description="Low complexity" evidence="2">
    <location>
        <begin position="506"/>
        <end position="524"/>
    </location>
</feature>
<proteinExistence type="inferred from homology"/>
<keyword evidence="3" id="KW-0812">Transmembrane</keyword>
<dbReference type="PANTHER" id="PTHR33392:SF6">
    <property type="entry name" value="POLYISOPRENYL-TEICHOIC ACID--PEPTIDOGLYCAN TEICHOIC ACID TRANSFERASE TAGU"/>
    <property type="match status" value="1"/>
</dbReference>
<feature type="region of interest" description="Disordered" evidence="2">
    <location>
        <begin position="503"/>
        <end position="537"/>
    </location>
</feature>
<dbReference type="InterPro" id="IPR050922">
    <property type="entry name" value="LytR/CpsA/Psr_CW_biosynth"/>
</dbReference>
<feature type="transmembrane region" description="Helical" evidence="3">
    <location>
        <begin position="12"/>
        <end position="33"/>
    </location>
</feature>
<feature type="domain" description="LytR/CpsA/Psr regulator C-terminal" evidence="5">
    <location>
        <begin position="414"/>
        <end position="499"/>
    </location>
</feature>
<feature type="compositionally biased region" description="Polar residues" evidence="2">
    <location>
        <begin position="527"/>
        <end position="537"/>
    </location>
</feature>
<dbReference type="NCBIfam" id="TIGR00350">
    <property type="entry name" value="lytR_cpsA_psr"/>
    <property type="match status" value="1"/>
</dbReference>
<evidence type="ECO:0000256" key="3">
    <source>
        <dbReference type="SAM" id="Phobius"/>
    </source>
</evidence>